<dbReference type="AlphaFoldDB" id="A0A024FTQ4"/>
<sequence length="517" mass="60263">MRREHDSRRQSKDHRSSKYKKRKCEDTSDSNASVVSSTISASYSRNHKRRNRGSSLDHAAGDVQRLKRGNPRRGKHRSRISTIADDSEYTEILRKHSKEQCFNYSSDSHSLESVEGDFSYKSGKEKSPKSSKSSHKKKKKKKKKKSSTRTSLAVDQNEYGKYGIIRESDFQSKCVSFQAWLRDVKQLQNFNGSKREVMEFFREYMEDFNTATLPHDKFYDIEAYEMKEYAKKQSKNKHRSTDHGRNPRTDEEYMRKERQAARERQDKDEFKALLQTMDTEKVRAMRSQEQLRVQMQTFYKAGNVEEARRLEKLLNKEDLPQATAHILCILYECGQSHSPISENLNTTNKPANDTRKHRRVGGDTYPFENQLQERPDQVKTHPTKYLDLKERMVSSERKTRSSKKRIMKLGTMFASKQIRKSNNSRKNVLHPPTNAESAGIPIRESTPRTTRPSLNSSDIIFRLARENDQLIKENLIVKEEIIKLGTSFPQEQATSHHLTTQYGQVLKERSTLLHGVN</sequence>
<accession>A0A024FTQ4</accession>
<evidence type="ECO:0000313" key="2">
    <source>
        <dbReference type="EMBL" id="CCI10039.1"/>
    </source>
</evidence>
<feature type="region of interest" description="Disordered" evidence="1">
    <location>
        <begin position="118"/>
        <end position="152"/>
    </location>
</feature>
<feature type="compositionally biased region" description="Basic residues" evidence="1">
    <location>
        <begin position="132"/>
        <end position="147"/>
    </location>
</feature>
<feature type="compositionally biased region" description="Basic and acidic residues" evidence="1">
    <location>
        <begin position="239"/>
        <end position="267"/>
    </location>
</feature>
<dbReference type="OrthoDB" id="2538345at2759"/>
<dbReference type="STRING" id="65357.A0A024FTQ4"/>
<comment type="caution">
    <text evidence="2">The sequence shown here is derived from an EMBL/GenBank/DDBJ whole genome shotgun (WGS) entry which is preliminary data.</text>
</comment>
<dbReference type="Proteomes" id="UP000053237">
    <property type="component" value="Unassembled WGS sequence"/>
</dbReference>
<dbReference type="PANTHER" id="PTHR34689:SF1">
    <property type="entry name" value="NUCLEIC ACID-BINDING PROTEIN"/>
    <property type="match status" value="1"/>
</dbReference>
<keyword evidence="3" id="KW-1185">Reference proteome</keyword>
<dbReference type="InParanoid" id="A0A024FTQ4"/>
<feature type="region of interest" description="Disordered" evidence="1">
    <location>
        <begin position="230"/>
        <end position="267"/>
    </location>
</feature>
<feature type="compositionally biased region" description="Polar residues" evidence="1">
    <location>
        <begin position="341"/>
        <end position="351"/>
    </location>
</feature>
<reference evidence="2 3" key="1">
    <citation type="submission" date="2012-05" db="EMBL/GenBank/DDBJ databases">
        <title>Recombination and specialization in a pathogen metapopulation.</title>
        <authorList>
            <person name="Gardiner A."/>
            <person name="Kemen E."/>
            <person name="Schultz-Larsen T."/>
            <person name="MacLean D."/>
            <person name="Van Oosterhout C."/>
            <person name="Jones J.D.G."/>
        </authorList>
    </citation>
    <scope>NUCLEOTIDE SEQUENCE [LARGE SCALE GENOMIC DNA]</scope>
    <source>
        <strain evidence="2 3">Ac Nc2</strain>
    </source>
</reference>
<feature type="compositionally biased region" description="Low complexity" evidence="1">
    <location>
        <begin position="29"/>
        <end position="44"/>
    </location>
</feature>
<proteinExistence type="predicted"/>
<dbReference type="EMBL" id="CAIX01000067">
    <property type="protein sequence ID" value="CCI10039.1"/>
    <property type="molecule type" value="Genomic_DNA"/>
</dbReference>
<feature type="compositionally biased region" description="Basic and acidic residues" evidence="1">
    <location>
        <begin position="1"/>
        <end position="16"/>
    </location>
</feature>
<gene>
    <name evidence="2" type="primary">Ev6737</name>
    <name evidence="2" type="ORF">BN9_050990</name>
</gene>
<evidence type="ECO:0000313" key="3">
    <source>
        <dbReference type="Proteomes" id="UP000053237"/>
    </source>
</evidence>
<feature type="region of interest" description="Disordered" evidence="1">
    <location>
        <begin position="341"/>
        <end position="367"/>
    </location>
</feature>
<dbReference type="PANTHER" id="PTHR34689">
    <property type="entry name" value="NUCLEIC ACID-BINDING PROTEIN"/>
    <property type="match status" value="1"/>
</dbReference>
<feature type="region of interest" description="Disordered" evidence="1">
    <location>
        <begin position="420"/>
        <end position="453"/>
    </location>
</feature>
<organism evidence="2 3">
    <name type="scientific">Albugo candida</name>
    <dbReference type="NCBI Taxonomy" id="65357"/>
    <lineage>
        <taxon>Eukaryota</taxon>
        <taxon>Sar</taxon>
        <taxon>Stramenopiles</taxon>
        <taxon>Oomycota</taxon>
        <taxon>Peronosporomycetes</taxon>
        <taxon>Albuginales</taxon>
        <taxon>Albuginaceae</taxon>
        <taxon>Albugo</taxon>
    </lineage>
</organism>
<evidence type="ECO:0000256" key="1">
    <source>
        <dbReference type="SAM" id="MobiDB-lite"/>
    </source>
</evidence>
<protein>
    <submittedName>
        <fullName evidence="2">Ev6737 protein</fullName>
    </submittedName>
</protein>
<feature type="region of interest" description="Disordered" evidence="1">
    <location>
        <begin position="1"/>
        <end position="85"/>
    </location>
</feature>
<name>A0A024FTQ4_9STRA</name>
<feature type="compositionally biased region" description="Basic residues" evidence="1">
    <location>
        <begin position="66"/>
        <end position="79"/>
    </location>
</feature>